<keyword evidence="4" id="KW-1185">Reference proteome</keyword>
<name>A0AAV8A5J6_9EUKA</name>
<protein>
    <submittedName>
        <fullName evidence="1 2">Anaphase-promoting complex subunit</fullName>
    </submittedName>
</protein>
<evidence type="ECO:0000313" key="1">
    <source>
        <dbReference type="EMBL" id="KAJ3448052.1"/>
    </source>
</evidence>
<evidence type="ECO:0000313" key="3">
    <source>
        <dbReference type="Proteomes" id="UP001146793"/>
    </source>
</evidence>
<gene>
    <name evidence="1" type="ORF">M0812_00525</name>
    <name evidence="2" type="ORF">M0813_21984</name>
</gene>
<dbReference type="Proteomes" id="UP001146793">
    <property type="component" value="Unassembled WGS sequence"/>
</dbReference>
<evidence type="ECO:0000313" key="2">
    <source>
        <dbReference type="EMBL" id="KAJ6243547.1"/>
    </source>
</evidence>
<evidence type="ECO:0000313" key="4">
    <source>
        <dbReference type="Proteomes" id="UP001150062"/>
    </source>
</evidence>
<comment type="caution">
    <text evidence="1">The sequence shown here is derived from an EMBL/GenBank/DDBJ whole genome shotgun (WGS) entry which is preliminary data.</text>
</comment>
<dbReference type="Proteomes" id="UP001150062">
    <property type="component" value="Unassembled WGS sequence"/>
</dbReference>
<organism evidence="1 3">
    <name type="scientific">Anaeramoeba flamelloides</name>
    <dbReference type="NCBI Taxonomy" id="1746091"/>
    <lineage>
        <taxon>Eukaryota</taxon>
        <taxon>Metamonada</taxon>
        <taxon>Anaeramoebidae</taxon>
        <taxon>Anaeramoeba</taxon>
    </lineage>
</organism>
<sequence length="92" mass="10865">MDRDHIYNNYYHRSQILIEIVDKAWEMDKLPQEDLNDVIPLSEEVLNTEIGSFAEGIDFGLSKLDTIETDNTINFDDLNMENFRKEIINKEK</sequence>
<dbReference type="AlphaFoldDB" id="A0AAV8A5J6"/>
<reference evidence="1" key="2">
    <citation type="submission" date="2022-08" db="EMBL/GenBank/DDBJ databases">
        <title>Novel sulphate-reducing endosymbionts in the free-living metamonad Anaeramoeba.</title>
        <authorList>
            <person name="Jerlstrom-Hultqvist J."/>
            <person name="Cepicka I."/>
            <person name="Gallot-Lavallee L."/>
            <person name="Salas-Leiva D."/>
            <person name="Curtis B.A."/>
            <person name="Zahonova K."/>
            <person name="Pipaliya S."/>
            <person name="Dacks J."/>
            <person name="Roger A.J."/>
        </authorList>
    </citation>
    <scope>NUCLEOTIDE SEQUENCE</scope>
    <source>
        <strain evidence="1">Busselton2</strain>
    </source>
</reference>
<dbReference type="EMBL" id="JAOAOG010000168">
    <property type="protein sequence ID" value="KAJ6243547.1"/>
    <property type="molecule type" value="Genomic_DNA"/>
</dbReference>
<dbReference type="EMBL" id="JANTQA010000015">
    <property type="protein sequence ID" value="KAJ3448052.1"/>
    <property type="molecule type" value="Genomic_DNA"/>
</dbReference>
<accession>A0AAV8A5J6</accession>
<proteinExistence type="predicted"/>
<reference evidence="2" key="1">
    <citation type="submission" date="2022-08" db="EMBL/GenBank/DDBJ databases">
        <title>Novel sulfate-reducing endosymbionts in the free-living metamonad Anaeramoeba.</title>
        <authorList>
            <person name="Jerlstrom-Hultqvist J."/>
            <person name="Cepicka I."/>
            <person name="Gallot-Lavallee L."/>
            <person name="Salas-Leiva D."/>
            <person name="Curtis B.A."/>
            <person name="Zahonova K."/>
            <person name="Pipaliya S."/>
            <person name="Dacks J."/>
            <person name="Roger A.J."/>
        </authorList>
    </citation>
    <scope>NUCLEOTIDE SEQUENCE</scope>
    <source>
        <strain evidence="2">Schooner1</strain>
    </source>
</reference>